<dbReference type="OrthoDB" id="9802241at2"/>
<keyword evidence="7" id="KW-0028">Amino-acid biosynthesis</keyword>
<dbReference type="EMBL" id="HG934468">
    <property type="protein sequence ID" value="CDN31261.1"/>
    <property type="molecule type" value="Genomic_DNA"/>
</dbReference>
<dbReference type="Gene3D" id="3.20.20.10">
    <property type="entry name" value="Alanine racemase"/>
    <property type="match status" value="1"/>
</dbReference>
<gene>
    <name evidence="9" type="ORF">BN938_1166</name>
</gene>
<dbReference type="AlphaFoldDB" id="A0A060R7K2"/>
<dbReference type="InterPro" id="IPR022657">
    <property type="entry name" value="De-COase2_CS"/>
</dbReference>
<dbReference type="KEGG" id="rbc:BN938_1166"/>
<dbReference type="Gene3D" id="2.40.37.10">
    <property type="entry name" value="Lyase, Ornithine Decarboxylase, Chain A, domain 1"/>
    <property type="match status" value="1"/>
</dbReference>
<dbReference type="PATRIC" id="fig|1433126.3.peg.1159"/>
<feature type="domain" description="Orn/DAP/Arg decarboxylase 2 N-terminal" evidence="8">
    <location>
        <begin position="27"/>
        <end position="259"/>
    </location>
</feature>
<proteinExistence type="predicted"/>
<dbReference type="FunFam" id="3.20.20.10:FF:000003">
    <property type="entry name" value="Diaminopimelate decarboxylase"/>
    <property type="match status" value="1"/>
</dbReference>
<evidence type="ECO:0000256" key="7">
    <source>
        <dbReference type="RuleBase" id="RU003738"/>
    </source>
</evidence>
<evidence type="ECO:0000313" key="9">
    <source>
        <dbReference type="EMBL" id="CDN31261.1"/>
    </source>
</evidence>
<organism evidence="9 10">
    <name type="scientific">Mucinivorans hirudinis</name>
    <dbReference type="NCBI Taxonomy" id="1433126"/>
    <lineage>
        <taxon>Bacteria</taxon>
        <taxon>Pseudomonadati</taxon>
        <taxon>Bacteroidota</taxon>
        <taxon>Bacteroidia</taxon>
        <taxon>Bacteroidales</taxon>
        <taxon>Rikenellaceae</taxon>
        <taxon>Mucinivorans</taxon>
    </lineage>
</organism>
<dbReference type="eggNOG" id="COG0019">
    <property type="taxonomic scope" value="Bacteria"/>
</dbReference>
<dbReference type="PRINTS" id="PR01181">
    <property type="entry name" value="DAPDCRBXLASE"/>
</dbReference>
<dbReference type="InterPro" id="IPR022644">
    <property type="entry name" value="De-COase2_N"/>
</dbReference>
<dbReference type="Proteomes" id="UP000027616">
    <property type="component" value="Chromosome I"/>
</dbReference>
<evidence type="ECO:0000256" key="4">
    <source>
        <dbReference type="ARBA" id="ARBA00023239"/>
    </source>
</evidence>
<dbReference type="PANTHER" id="PTHR43727:SF2">
    <property type="entry name" value="GROUP IV DECARBOXYLASE"/>
    <property type="match status" value="1"/>
</dbReference>
<dbReference type="PROSITE" id="PS00878">
    <property type="entry name" value="ODR_DC_2_1"/>
    <property type="match status" value="1"/>
</dbReference>
<evidence type="ECO:0000256" key="1">
    <source>
        <dbReference type="ARBA" id="ARBA00001933"/>
    </source>
</evidence>
<feature type="active site" description="Proton donor" evidence="6">
    <location>
        <position position="324"/>
    </location>
</feature>
<accession>A0A060R7K2</accession>
<keyword evidence="4 7" id="KW-0456">Lyase</keyword>
<comment type="catalytic activity">
    <reaction evidence="7">
        <text>meso-2,6-diaminopimelate + H(+) = L-lysine + CO2</text>
        <dbReference type="Rhea" id="RHEA:15101"/>
        <dbReference type="ChEBI" id="CHEBI:15378"/>
        <dbReference type="ChEBI" id="CHEBI:16526"/>
        <dbReference type="ChEBI" id="CHEBI:32551"/>
        <dbReference type="ChEBI" id="CHEBI:57791"/>
        <dbReference type="EC" id="4.1.1.20"/>
    </reaction>
</comment>
<evidence type="ECO:0000256" key="2">
    <source>
        <dbReference type="ARBA" id="ARBA00022793"/>
    </source>
</evidence>
<dbReference type="UniPathway" id="UPA00034">
    <property type="reaction ID" value="UER00027"/>
</dbReference>
<comment type="cofactor">
    <cofactor evidence="1 6 7">
        <name>pyridoxal 5'-phosphate</name>
        <dbReference type="ChEBI" id="CHEBI:597326"/>
    </cofactor>
</comment>
<dbReference type="NCBIfam" id="TIGR01048">
    <property type="entry name" value="lysA"/>
    <property type="match status" value="1"/>
</dbReference>
<keyword evidence="7" id="KW-0457">Lysine biosynthesis</keyword>
<dbReference type="InterPro" id="IPR009006">
    <property type="entry name" value="Ala_racemase/Decarboxylase_C"/>
</dbReference>
<name>A0A060R7K2_9BACT</name>
<protein>
    <recommendedName>
        <fullName evidence="5 7">Diaminopimelate decarboxylase</fullName>
        <ecNumber evidence="5 7">4.1.1.20</ecNumber>
    </recommendedName>
</protein>
<keyword evidence="3 6" id="KW-0663">Pyridoxal phosphate</keyword>
<evidence type="ECO:0000259" key="8">
    <source>
        <dbReference type="Pfam" id="PF02784"/>
    </source>
</evidence>
<dbReference type="PANTHER" id="PTHR43727">
    <property type="entry name" value="DIAMINOPIMELATE DECARBOXYLASE"/>
    <property type="match status" value="1"/>
</dbReference>
<dbReference type="PRINTS" id="PR01179">
    <property type="entry name" value="ODADCRBXLASE"/>
</dbReference>
<dbReference type="SUPFAM" id="SSF50621">
    <property type="entry name" value="Alanine racemase C-terminal domain-like"/>
    <property type="match status" value="1"/>
</dbReference>
<evidence type="ECO:0000256" key="3">
    <source>
        <dbReference type="ARBA" id="ARBA00022898"/>
    </source>
</evidence>
<keyword evidence="2 7" id="KW-0210">Decarboxylase</keyword>
<reference evidence="9 10" key="1">
    <citation type="journal article" date="2015" name="Genome Announc.">
        <title>Complete Genome Sequence of the Novel Leech Symbiont Mucinivorans hirudinis M3T.</title>
        <authorList>
            <person name="Nelson M.C."/>
            <person name="Bomar L."/>
            <person name="Graf J."/>
        </authorList>
    </citation>
    <scope>NUCLEOTIDE SEQUENCE [LARGE SCALE GENOMIC DNA]</scope>
    <source>
        <strain evidence="10">M3</strain>
    </source>
</reference>
<dbReference type="Pfam" id="PF02784">
    <property type="entry name" value="Orn_Arg_deC_N"/>
    <property type="match status" value="1"/>
</dbReference>
<dbReference type="PROSITE" id="PS00879">
    <property type="entry name" value="ODR_DC_2_2"/>
    <property type="match status" value="1"/>
</dbReference>
<feature type="modified residue" description="N6-(pyridoxal phosphate)lysine" evidence="6">
    <location>
        <position position="35"/>
    </location>
</feature>
<dbReference type="GO" id="GO:0008836">
    <property type="term" value="F:diaminopimelate decarboxylase activity"/>
    <property type="evidence" value="ECO:0007669"/>
    <property type="project" value="UniProtKB-UniRule"/>
</dbReference>
<evidence type="ECO:0000256" key="6">
    <source>
        <dbReference type="PIRSR" id="PIRSR600183-50"/>
    </source>
</evidence>
<dbReference type="InterPro" id="IPR000183">
    <property type="entry name" value="Orn/DAP/Arg_de-COase"/>
</dbReference>
<evidence type="ECO:0000313" key="10">
    <source>
        <dbReference type="Proteomes" id="UP000027616"/>
    </source>
</evidence>
<dbReference type="InterPro" id="IPR022653">
    <property type="entry name" value="De-COase2_pyr-phos_BS"/>
</dbReference>
<dbReference type="STRING" id="1433126.BN938_1166"/>
<sequence length="371" mass="41299">MTPYYNYDISLLRRTLDACLNEAYRYGYQVHYALKANVEPVILHEISSRGFGADCVSGWEVQAAVENGFAPAKVVFAGVGKSDDEINYALEQDIFAFNCESLQELEVINELARLKDKVATIALRINPDVNPDTHRYIATGQKESKFGISYTEVNEALDKLQALSNLRVAGIHFHIGSQILDMSSFAELAHRAGEISDWFFERGVAIEHLNMGGGLGVDYLEPEKNPIPDFAAYFKVFDDNLRLRPSQKVHFELGRSLVAQCCELRTKVLITKRTGGGANFIIVDAGMTELIRPALYQAHHKIVNLSAEGECRPAERYYIGGPICESSDIFARDIEFPHTERGDILAIKSVGAYGSTMASNYNMRPLAKAVF</sequence>
<dbReference type="CDD" id="cd06828">
    <property type="entry name" value="PLPDE_III_DapDC"/>
    <property type="match status" value="1"/>
</dbReference>
<comment type="pathway">
    <text evidence="7">Amino-acid biosynthesis; L-lysine biosynthesis via DAP pathway; L-lysine from DL-2,6-diaminopimelate: step 1/1.</text>
</comment>
<evidence type="ECO:0000256" key="5">
    <source>
        <dbReference type="NCBIfam" id="TIGR01048"/>
    </source>
</evidence>
<dbReference type="InterPro" id="IPR029066">
    <property type="entry name" value="PLP-binding_barrel"/>
</dbReference>
<dbReference type="SUPFAM" id="SSF51419">
    <property type="entry name" value="PLP-binding barrel"/>
    <property type="match status" value="1"/>
</dbReference>
<dbReference type="InterPro" id="IPR002986">
    <property type="entry name" value="DAP_deCOOHase_LysA"/>
</dbReference>
<dbReference type="EC" id="4.1.1.20" evidence="5 7"/>
<dbReference type="HOGENOM" id="CLU_026444_0_0_10"/>
<dbReference type="GO" id="GO:0009089">
    <property type="term" value="P:lysine biosynthetic process via diaminopimelate"/>
    <property type="evidence" value="ECO:0007669"/>
    <property type="project" value="UniProtKB-UniRule"/>
</dbReference>
<keyword evidence="10" id="KW-1185">Reference proteome</keyword>